<name>A0A6H0XNW2_9PEZI</name>
<gene>
    <name evidence="5" type="ORF">AMS68_001931</name>
</gene>
<evidence type="ECO:0000256" key="3">
    <source>
        <dbReference type="ARBA" id="ARBA00023242"/>
    </source>
</evidence>
<dbReference type="GO" id="GO:0005634">
    <property type="term" value="C:nucleus"/>
    <property type="evidence" value="ECO:0007669"/>
    <property type="project" value="UniProtKB-SubCell"/>
</dbReference>
<feature type="region of interest" description="Disordered" evidence="4">
    <location>
        <begin position="1"/>
        <end position="106"/>
    </location>
</feature>
<evidence type="ECO:0000313" key="5">
    <source>
        <dbReference type="EMBL" id="QIW96413.1"/>
    </source>
</evidence>
<comment type="subcellular location">
    <subcellularLocation>
        <location evidence="1">Nucleus</location>
    </subcellularLocation>
</comment>
<dbReference type="InterPro" id="IPR049629">
    <property type="entry name" value="DPY30_SDC1_DD"/>
</dbReference>
<dbReference type="CDD" id="cd22965">
    <property type="entry name" value="DD_DPY30_SDC1"/>
    <property type="match status" value="1"/>
</dbReference>
<evidence type="ECO:0000313" key="6">
    <source>
        <dbReference type="Proteomes" id="UP000503462"/>
    </source>
</evidence>
<keyword evidence="6" id="KW-1185">Reference proteome</keyword>
<evidence type="ECO:0000256" key="2">
    <source>
        <dbReference type="ARBA" id="ARBA00010849"/>
    </source>
</evidence>
<protein>
    <recommendedName>
        <fullName evidence="7">Dpy-30 domain-containing protein</fullName>
    </recommendedName>
</protein>
<dbReference type="Gene3D" id="1.20.890.10">
    <property type="entry name" value="cAMP-dependent protein kinase regulatory subunit, dimerization-anchoring domain"/>
    <property type="match status" value="1"/>
</dbReference>
<evidence type="ECO:0000256" key="4">
    <source>
        <dbReference type="SAM" id="MobiDB-lite"/>
    </source>
</evidence>
<comment type="similarity">
    <text evidence="2">Belongs to the dpy-30 family.</text>
</comment>
<dbReference type="AlphaFoldDB" id="A0A6H0XNW2"/>
<reference evidence="5 6" key="1">
    <citation type="journal article" date="2016" name="Sci. Rep.">
        <title>Peltaster fructicola genome reveals evolution from an invasive phytopathogen to an ectophytic parasite.</title>
        <authorList>
            <person name="Xu C."/>
            <person name="Chen H."/>
            <person name="Gleason M.L."/>
            <person name="Xu J.R."/>
            <person name="Liu H."/>
            <person name="Zhang R."/>
            <person name="Sun G."/>
        </authorList>
    </citation>
    <scope>NUCLEOTIDE SEQUENCE [LARGE SCALE GENOMIC DNA]</scope>
    <source>
        <strain evidence="5 6">LNHT1506</strain>
    </source>
</reference>
<dbReference type="InterPro" id="IPR007858">
    <property type="entry name" value="Dpy-30_motif"/>
</dbReference>
<dbReference type="Proteomes" id="UP000503462">
    <property type="component" value="Chromosome 1"/>
</dbReference>
<organism evidence="5 6">
    <name type="scientific">Peltaster fructicola</name>
    <dbReference type="NCBI Taxonomy" id="286661"/>
    <lineage>
        <taxon>Eukaryota</taxon>
        <taxon>Fungi</taxon>
        <taxon>Dikarya</taxon>
        <taxon>Ascomycota</taxon>
        <taxon>Pezizomycotina</taxon>
        <taxon>Dothideomycetes</taxon>
        <taxon>Dothideomycetes incertae sedis</taxon>
        <taxon>Peltaster</taxon>
    </lineage>
</organism>
<sequence length="142" mass="15096">MADNMNSSHDIVMKEEPVPEPSIASIQQTTAADLTDPNPPPQPIAAQQPQAPSTFEPPTASLPAIPALAAAAATGRPGSIPPTASARPEKPVAHGGPTRQYLNQNITPHLLEGMKYLAMHEPEKPLAWLAEFLKDRSKQVEG</sequence>
<evidence type="ECO:0000256" key="1">
    <source>
        <dbReference type="ARBA" id="ARBA00004123"/>
    </source>
</evidence>
<proteinExistence type="inferred from homology"/>
<evidence type="ECO:0008006" key="7">
    <source>
        <dbReference type="Google" id="ProtNLM"/>
    </source>
</evidence>
<dbReference type="Pfam" id="PF05186">
    <property type="entry name" value="Dpy-30"/>
    <property type="match status" value="1"/>
</dbReference>
<accession>A0A6H0XNW2</accession>
<keyword evidence="3" id="KW-0539">Nucleus</keyword>
<dbReference type="OrthoDB" id="417678at2759"/>
<dbReference type="EMBL" id="CP051139">
    <property type="protein sequence ID" value="QIW96413.1"/>
    <property type="molecule type" value="Genomic_DNA"/>
</dbReference>
<feature type="compositionally biased region" description="Low complexity" evidence="4">
    <location>
        <begin position="44"/>
        <end position="78"/>
    </location>
</feature>